<dbReference type="SUPFAM" id="SSF53448">
    <property type="entry name" value="Nucleotide-diphospho-sugar transferases"/>
    <property type="match status" value="1"/>
</dbReference>
<evidence type="ECO:0000313" key="2">
    <source>
        <dbReference type="Proteomes" id="UP000077405"/>
    </source>
</evidence>
<dbReference type="InterPro" id="IPR029044">
    <property type="entry name" value="Nucleotide-diphossugar_trans"/>
</dbReference>
<keyword evidence="1" id="KW-0808">Transferase</keyword>
<dbReference type="GO" id="GO:0016740">
    <property type="term" value="F:transferase activity"/>
    <property type="evidence" value="ECO:0007669"/>
    <property type="project" value="UniProtKB-KW"/>
</dbReference>
<dbReference type="STRING" id="1226968.A6A40_05815"/>
<protein>
    <submittedName>
        <fullName evidence="1">Colanic acid biosynthesis glycosyl transferase</fullName>
    </submittedName>
</protein>
<dbReference type="Gene3D" id="3.90.550.10">
    <property type="entry name" value="Spore Coat Polysaccharide Biosynthesis Protein SpsA, Chain A"/>
    <property type="match status" value="1"/>
</dbReference>
<gene>
    <name evidence="1" type="ORF">A6A40_05815</name>
</gene>
<keyword evidence="2" id="KW-1185">Reference proteome</keyword>
<name>A0A160JF74_9PROT</name>
<dbReference type="AlphaFoldDB" id="A0A160JF74"/>
<dbReference type="KEGG" id="ahu:A6A40_05815"/>
<dbReference type="RefSeq" id="WP_063634560.1">
    <property type="nucleotide sequence ID" value="NZ_CP015285.1"/>
</dbReference>
<proteinExistence type="predicted"/>
<dbReference type="Proteomes" id="UP000077405">
    <property type="component" value="Chromosome"/>
</dbReference>
<sequence>MTLALPIRLAILTVVLNHRTGLIDTHDSLRGQLGPQVAWLVADGGSTDGTADWLAENGNQPVWWRSAPDRGLYAAMNNTLDAARHLGFSHVLFLNAGDRLAAADSAMRVLQAIGRDPDAALLYGDALERQSDGRILLKRARSHRWAAFGMFTHHQAMIYSVPALAGLGFDPAFRIAADYAFTLGALGRGPAVRLRWPICLFAPGGLSQRDAAIGRREQEAIRRMQLGQGPLCAAAITAVQRVALAVRQHLPTAYAKLRFRCPET</sequence>
<reference evidence="1 2" key="1">
    <citation type="journal article" date="2013" name="Int. J. Syst. Evol. Microbiol.">
        <title>Azospirillum humicireducens sp. nov., a nitrogen-fixing bacterium isolated from a microbial fuel cell.</title>
        <authorList>
            <person name="Zhou S."/>
            <person name="Han L."/>
            <person name="Wang Y."/>
            <person name="Yang G."/>
            <person name="Zhuang L."/>
            <person name="Hu P."/>
        </authorList>
    </citation>
    <scope>NUCLEOTIDE SEQUENCE [LARGE SCALE GENOMIC DNA]</scope>
    <source>
        <strain evidence="1 2">SgZ-5</strain>
    </source>
</reference>
<accession>A0A160JF74</accession>
<organism evidence="1 2">
    <name type="scientific">Azospirillum humicireducens</name>
    <dbReference type="NCBI Taxonomy" id="1226968"/>
    <lineage>
        <taxon>Bacteria</taxon>
        <taxon>Pseudomonadati</taxon>
        <taxon>Pseudomonadota</taxon>
        <taxon>Alphaproteobacteria</taxon>
        <taxon>Rhodospirillales</taxon>
        <taxon>Azospirillaceae</taxon>
        <taxon>Azospirillum</taxon>
    </lineage>
</organism>
<dbReference type="EMBL" id="CP015285">
    <property type="protein sequence ID" value="ANC91456.1"/>
    <property type="molecule type" value="Genomic_DNA"/>
</dbReference>
<dbReference type="OrthoDB" id="9794124at2"/>
<evidence type="ECO:0000313" key="1">
    <source>
        <dbReference type="EMBL" id="ANC91456.1"/>
    </source>
</evidence>